<evidence type="ECO:0000256" key="2">
    <source>
        <dbReference type="ARBA" id="ARBA00010587"/>
    </source>
</evidence>
<dbReference type="GO" id="GO:0016020">
    <property type="term" value="C:membrane"/>
    <property type="evidence" value="ECO:0007669"/>
    <property type="project" value="UniProtKB-SubCell"/>
</dbReference>
<keyword evidence="4" id="KW-0408">Iron</keyword>
<feature type="domain" description="Methyl-accepting transducer" evidence="10">
    <location>
        <begin position="148"/>
        <end position="384"/>
    </location>
</feature>
<keyword evidence="9" id="KW-1133">Transmembrane helix</keyword>
<evidence type="ECO:0000259" key="11">
    <source>
        <dbReference type="PROSITE" id="PS50885"/>
    </source>
</evidence>
<dbReference type="PROSITE" id="PS50885">
    <property type="entry name" value="HAMP"/>
    <property type="match status" value="1"/>
</dbReference>
<dbReference type="Pfam" id="PF01814">
    <property type="entry name" value="Hemerythrin"/>
    <property type="match status" value="1"/>
</dbReference>
<dbReference type="GO" id="GO:0007165">
    <property type="term" value="P:signal transduction"/>
    <property type="evidence" value="ECO:0007669"/>
    <property type="project" value="UniProtKB-KW"/>
</dbReference>
<dbReference type="GO" id="GO:0006935">
    <property type="term" value="P:chemotaxis"/>
    <property type="evidence" value="ECO:0007669"/>
    <property type="project" value="UniProtKB-ARBA"/>
</dbReference>
<dbReference type="SUPFAM" id="SSF58104">
    <property type="entry name" value="Methyl-accepting chemotaxis protein (MCP) signaling domain"/>
    <property type="match status" value="1"/>
</dbReference>
<protein>
    <submittedName>
        <fullName evidence="12">Bacteriohemerythrin</fullName>
    </submittedName>
</protein>
<dbReference type="STRING" id="314276.OS145_02680"/>
<comment type="caution">
    <text evidence="12">The sequence shown here is derived from an EMBL/GenBank/DDBJ whole genome shotgun (WGS) entry which is preliminary data.</text>
</comment>
<feature type="transmembrane region" description="Helical" evidence="9">
    <location>
        <begin position="68"/>
        <end position="93"/>
    </location>
</feature>
<keyword evidence="9" id="KW-0472">Membrane</keyword>
<dbReference type="Pfam" id="PF00015">
    <property type="entry name" value="MCPsignal"/>
    <property type="match status" value="1"/>
</dbReference>
<dbReference type="SMART" id="SM00283">
    <property type="entry name" value="MA"/>
    <property type="match status" value="1"/>
</dbReference>
<evidence type="ECO:0000256" key="3">
    <source>
        <dbReference type="ARBA" id="ARBA00022723"/>
    </source>
</evidence>
<dbReference type="PANTHER" id="PTHR32089">
    <property type="entry name" value="METHYL-ACCEPTING CHEMOTAXIS PROTEIN MCPB"/>
    <property type="match status" value="1"/>
</dbReference>
<dbReference type="Gene3D" id="1.20.120.50">
    <property type="entry name" value="Hemerythrin-like"/>
    <property type="match status" value="1"/>
</dbReference>
<dbReference type="CDD" id="cd11386">
    <property type="entry name" value="MCP_signal"/>
    <property type="match status" value="1"/>
</dbReference>
<feature type="domain" description="HAMP" evidence="11">
    <location>
        <begin position="91"/>
        <end position="143"/>
    </location>
</feature>
<evidence type="ECO:0000259" key="10">
    <source>
        <dbReference type="PROSITE" id="PS50111"/>
    </source>
</evidence>
<dbReference type="Proteomes" id="UP000262878">
    <property type="component" value="Unassembled WGS sequence"/>
</dbReference>
<dbReference type="InterPro" id="IPR004089">
    <property type="entry name" value="MCPsignal_dom"/>
</dbReference>
<dbReference type="FunFam" id="1.10.287.950:FF:000001">
    <property type="entry name" value="Methyl-accepting chemotaxis sensory transducer"/>
    <property type="match status" value="1"/>
</dbReference>
<dbReference type="Gene3D" id="1.10.287.950">
    <property type="entry name" value="Methyl-accepting chemotaxis protein"/>
    <property type="match status" value="1"/>
</dbReference>
<evidence type="ECO:0000256" key="8">
    <source>
        <dbReference type="SAM" id="Coils"/>
    </source>
</evidence>
<dbReference type="PANTHER" id="PTHR32089:SF112">
    <property type="entry name" value="LYSOZYME-LIKE PROTEIN-RELATED"/>
    <property type="match status" value="1"/>
</dbReference>
<accession>A0A348WN86</accession>
<evidence type="ECO:0000256" key="4">
    <source>
        <dbReference type="ARBA" id="ARBA00023004"/>
    </source>
</evidence>
<comment type="subcellular location">
    <subcellularLocation>
        <location evidence="1">Membrane</location>
    </subcellularLocation>
</comment>
<evidence type="ECO:0000256" key="1">
    <source>
        <dbReference type="ARBA" id="ARBA00004370"/>
    </source>
</evidence>
<evidence type="ECO:0000256" key="9">
    <source>
        <dbReference type="SAM" id="Phobius"/>
    </source>
</evidence>
<proteinExistence type="inferred from homology"/>
<evidence type="ECO:0000256" key="6">
    <source>
        <dbReference type="ARBA" id="ARBA00029447"/>
    </source>
</evidence>
<dbReference type="InterPro" id="IPR012312">
    <property type="entry name" value="Hemerythrin-like"/>
</dbReference>
<keyword evidence="5 7" id="KW-0807">Transducer</keyword>
<keyword evidence="9" id="KW-0812">Transmembrane</keyword>
<evidence type="ECO:0000256" key="7">
    <source>
        <dbReference type="PROSITE-ProRule" id="PRU00284"/>
    </source>
</evidence>
<dbReference type="AlphaFoldDB" id="A0A348WN86"/>
<dbReference type="NCBIfam" id="NF002007">
    <property type="entry name" value="PRK00808.1"/>
    <property type="match status" value="1"/>
</dbReference>
<dbReference type="PROSITE" id="PS00550">
    <property type="entry name" value="HEMERYTHRINS"/>
    <property type="match status" value="1"/>
</dbReference>
<evidence type="ECO:0000256" key="5">
    <source>
        <dbReference type="ARBA" id="ARBA00023224"/>
    </source>
</evidence>
<dbReference type="InterPro" id="IPR016131">
    <property type="entry name" value="Haemerythrin_Fe_BS"/>
</dbReference>
<dbReference type="InterPro" id="IPR012827">
    <property type="entry name" value="Hemerythrin_metal-bd"/>
</dbReference>
<reference evidence="12 13" key="1">
    <citation type="journal article" date="2018" name="Nat. Biotechnol.">
        <title>A standardized bacterial taxonomy based on genome phylogeny substantially revises the tree of life.</title>
        <authorList>
            <person name="Parks D.H."/>
            <person name="Chuvochina M."/>
            <person name="Waite D.W."/>
            <person name="Rinke C."/>
            <person name="Skarshewski A."/>
            <person name="Chaumeil P.A."/>
            <person name="Hugenholtz P."/>
        </authorList>
    </citation>
    <scope>NUCLEOTIDE SEQUENCE [LARGE SCALE GENOMIC DNA]</scope>
    <source>
        <strain evidence="12">UBA9360</strain>
    </source>
</reference>
<dbReference type="NCBIfam" id="NF033749">
    <property type="entry name" value="bact_hemeryth"/>
    <property type="match status" value="1"/>
</dbReference>
<evidence type="ECO:0000313" key="12">
    <source>
        <dbReference type="EMBL" id="HAR55998.1"/>
    </source>
</evidence>
<dbReference type="InterPro" id="IPR003660">
    <property type="entry name" value="HAMP_dom"/>
</dbReference>
<dbReference type="NCBIfam" id="TIGR02481">
    <property type="entry name" value="hemeryth_dom"/>
    <property type="match status" value="1"/>
</dbReference>
<dbReference type="RefSeq" id="WP_272978312.1">
    <property type="nucleotide sequence ID" value="NZ_DAIRLQ010000018.1"/>
</dbReference>
<comment type="similarity">
    <text evidence="2">Belongs to the hemerythrin family.</text>
</comment>
<dbReference type="InterPro" id="IPR035938">
    <property type="entry name" value="Hemerythrin-like_sf"/>
</dbReference>
<dbReference type="GO" id="GO:0046872">
    <property type="term" value="F:metal ion binding"/>
    <property type="evidence" value="ECO:0007669"/>
    <property type="project" value="UniProtKB-KW"/>
</dbReference>
<dbReference type="SUPFAM" id="SSF47188">
    <property type="entry name" value="Hemerythrin-like"/>
    <property type="match status" value="1"/>
</dbReference>
<gene>
    <name evidence="12" type="ORF">DCR58_04335</name>
</gene>
<organism evidence="12 13">
    <name type="scientific">Idiomarina baltica</name>
    <dbReference type="NCBI Taxonomy" id="190892"/>
    <lineage>
        <taxon>Bacteria</taxon>
        <taxon>Pseudomonadati</taxon>
        <taxon>Pseudomonadota</taxon>
        <taxon>Gammaproteobacteria</taxon>
        <taxon>Alteromonadales</taxon>
        <taxon>Idiomarinaceae</taxon>
        <taxon>Idiomarina</taxon>
    </lineage>
</organism>
<name>A0A348WN86_9GAMM</name>
<dbReference type="EMBL" id="DMUP01000096">
    <property type="protein sequence ID" value="HAR55998.1"/>
    <property type="molecule type" value="Genomic_DNA"/>
</dbReference>
<keyword evidence="8" id="KW-0175">Coiled coil</keyword>
<comment type="similarity">
    <text evidence="6">Belongs to the methyl-accepting chemotaxis (MCP) protein family.</text>
</comment>
<feature type="coiled-coil region" evidence="8">
    <location>
        <begin position="314"/>
        <end position="344"/>
    </location>
</feature>
<sequence length="566" mass="62772">MQVLVSVTKPIQLFFNSLRFRNKFIITGILLFLPVIVLSLLMMWDSYQRQQAAISGQAMDISDPKQVILWNAVMLAGMVLVQLVVFTAMYTGIKRSLAEANRISNALANGDLNNTAQLKGSDELARLTERLNTISVETSYSVHAIRTASDGLNRLGTANYDANKALAEKTKQQADTMYQVSAAAEQMTAAINEVSESTQRAATSAHESLNAASGGRERVQQLAQHNITLSEDILHSQSVIKSLSEDSKAIGTILTTINDIAEQTNLLALNAAIEAARAGETGRGFAVVADEVRKLAHRVQTSTGEIQSVVERLEQNTQQAVSSLNNNAQQAERAKLSAEEAEAALDTIVTFTHQITDLNTQVASATEQQAMTTATIKEAITTATDAAKEVDSYSQHALESAAQLTTLGGEIQSLGDRYSVDAQIIESRLAQQEKLIEWSSQFDVGIEEINRQHQRLIYIANELYRIQQRGGDRQAVERLLSSLINYTATHFSYEELLMERHDYPDLDAHKHKHQQLVQQVVDFRNRIERGDQVVGELLEFVKRWLLQHIQHSDKAYQAHLNDRGVH</sequence>
<dbReference type="PROSITE" id="PS50111">
    <property type="entry name" value="CHEMOTAXIS_TRANSDUC_2"/>
    <property type="match status" value="1"/>
</dbReference>
<evidence type="ECO:0000313" key="13">
    <source>
        <dbReference type="Proteomes" id="UP000262878"/>
    </source>
</evidence>
<feature type="transmembrane region" description="Helical" evidence="9">
    <location>
        <begin position="24"/>
        <end position="47"/>
    </location>
</feature>
<keyword evidence="3" id="KW-0479">Metal-binding</keyword>
<dbReference type="CDD" id="cd12107">
    <property type="entry name" value="Hemerythrin"/>
    <property type="match status" value="1"/>
</dbReference>